<sequence>MAELFKDVYCTAFYEQFSGVLTKVLPDFDSVKFHQMIFNDSFVEYELKQRMHHTAEVLHYFMPVDFSDAVVVLKRIILELRAEGIKEQSLEYMCLPAYIEMYGLDDYDTAVNGFEFVTQYTSCEFAVRPFIIRYPTQMLAQMLAWTAHESRHVRRLASEGSRPRLPWAMALSAFKKDPTPLLAILTALKQDDCEVVRRSVANNLNDIAKDNSDVVVQIATQWLGDNELTDKLVKHACRTLLKQAQPEIMALFGFQQDQIKLTAMAITTPVVKVGDKLTFNFSIENTSQQSQKLRLEYGLYYLKKNGNLARKVFKISERMIAMNAQEQIDRHQSFKVISTRVFHLGIHKFAIIINGQESEVNPDQGALYSFELTD</sequence>
<dbReference type="OrthoDB" id="9797162at2"/>
<proteinExistence type="predicted"/>
<evidence type="ECO:0008006" key="3">
    <source>
        <dbReference type="Google" id="ProtNLM"/>
    </source>
</evidence>
<reference evidence="1 2" key="1">
    <citation type="submission" date="2016-11" db="EMBL/GenBank/DDBJ databases">
        <authorList>
            <person name="Jaros S."/>
            <person name="Januszkiewicz K."/>
            <person name="Wedrychowicz H."/>
        </authorList>
    </citation>
    <scope>NUCLEOTIDE SEQUENCE [LARGE SCALE GENOMIC DNA]</scope>
    <source>
        <strain evidence="1">NVI 5450</strain>
    </source>
</reference>
<dbReference type="AlphaFoldDB" id="A0A1L0EUM2"/>
<dbReference type="RefSeq" id="WP_075518386.1">
    <property type="nucleotide sequence ID" value="NZ_FPLD01000102.1"/>
</dbReference>
<evidence type="ECO:0000313" key="2">
    <source>
        <dbReference type="Proteomes" id="UP000183794"/>
    </source>
</evidence>
<dbReference type="EMBL" id="FPLD01000102">
    <property type="protein sequence ID" value="SGZ11487.1"/>
    <property type="molecule type" value="Genomic_DNA"/>
</dbReference>
<dbReference type="Proteomes" id="UP000183794">
    <property type="component" value="Unassembled WGS sequence"/>
</dbReference>
<accession>A0A1L0EUM2</accession>
<evidence type="ECO:0000313" key="1">
    <source>
        <dbReference type="EMBL" id="SGZ11487.1"/>
    </source>
</evidence>
<dbReference type="Gene3D" id="1.25.40.290">
    <property type="entry name" value="ARM repeat domains"/>
    <property type="match status" value="1"/>
</dbReference>
<protein>
    <recommendedName>
        <fullName evidence="3">DNA alkylation repair protein</fullName>
    </recommendedName>
</protein>
<name>A0A1L0EUM2_9GAMM</name>
<organism evidence="1 2">
    <name type="scientific">Moritella viscosa</name>
    <dbReference type="NCBI Taxonomy" id="80854"/>
    <lineage>
        <taxon>Bacteria</taxon>
        <taxon>Pseudomonadati</taxon>
        <taxon>Pseudomonadota</taxon>
        <taxon>Gammaproteobacteria</taxon>
        <taxon>Alteromonadales</taxon>
        <taxon>Moritellaceae</taxon>
        <taxon>Moritella</taxon>
    </lineage>
</organism>
<gene>
    <name evidence="1" type="ORF">NVI5450_3699</name>
</gene>
<dbReference type="SUPFAM" id="SSF48371">
    <property type="entry name" value="ARM repeat"/>
    <property type="match status" value="1"/>
</dbReference>
<dbReference type="InterPro" id="IPR016024">
    <property type="entry name" value="ARM-type_fold"/>
</dbReference>